<dbReference type="GO" id="GO:0008270">
    <property type="term" value="F:zinc ion binding"/>
    <property type="evidence" value="ECO:0007669"/>
    <property type="project" value="UniProtKB-KW"/>
</dbReference>
<dbReference type="InterPro" id="IPR000571">
    <property type="entry name" value="Znf_CCCH"/>
</dbReference>
<feature type="domain" description="C3H1-type" evidence="7">
    <location>
        <begin position="297"/>
        <end position="325"/>
    </location>
</feature>
<dbReference type="Gene3D" id="6.10.250.3220">
    <property type="match status" value="1"/>
</dbReference>
<dbReference type="PROSITE" id="PS50103">
    <property type="entry name" value="ZF_C3H1"/>
    <property type="match status" value="1"/>
</dbReference>
<evidence type="ECO:0000313" key="9">
    <source>
        <dbReference type="EMBL" id="TPX48412.1"/>
    </source>
</evidence>
<feature type="zinc finger region" description="C3H1-type" evidence="5">
    <location>
        <begin position="297"/>
        <end position="325"/>
    </location>
</feature>
<dbReference type="GO" id="GO:0015030">
    <property type="term" value="C:Cajal body"/>
    <property type="evidence" value="ECO:0007669"/>
    <property type="project" value="TreeGrafter"/>
</dbReference>
<evidence type="ECO:0000259" key="7">
    <source>
        <dbReference type="PROSITE" id="PS50103"/>
    </source>
</evidence>
<dbReference type="Proteomes" id="UP000320475">
    <property type="component" value="Unassembled WGS sequence"/>
</dbReference>
<evidence type="ECO:0000256" key="6">
    <source>
        <dbReference type="SAM" id="MobiDB-lite"/>
    </source>
</evidence>
<dbReference type="Gene3D" id="3.30.420.10">
    <property type="entry name" value="Ribonuclease H-like superfamily/Ribonuclease H"/>
    <property type="match status" value="2"/>
</dbReference>
<dbReference type="InterPro" id="IPR051181">
    <property type="entry name" value="CAF1_poly(A)_ribonucleases"/>
</dbReference>
<keyword evidence="4 5" id="KW-0862">Zinc</keyword>
<dbReference type="Proteomes" id="UP000317494">
    <property type="component" value="Unassembled WGS sequence"/>
</dbReference>
<dbReference type="InterPro" id="IPR036855">
    <property type="entry name" value="Znf_CCCH_sf"/>
</dbReference>
<dbReference type="Pfam" id="PF04857">
    <property type="entry name" value="CAF1"/>
    <property type="match status" value="2"/>
</dbReference>
<dbReference type="VEuPathDB" id="FungiDB:SeMB42_g03014"/>
<dbReference type="InterPro" id="IPR006941">
    <property type="entry name" value="RNase_CAF1"/>
</dbReference>
<name>A0A507D9V6_9FUNG</name>
<dbReference type="EMBL" id="QEAN01000100">
    <property type="protein sequence ID" value="TPX48412.1"/>
    <property type="molecule type" value="Genomic_DNA"/>
</dbReference>
<evidence type="ECO:0000313" key="11">
    <source>
        <dbReference type="Proteomes" id="UP000320475"/>
    </source>
</evidence>
<evidence type="ECO:0000256" key="2">
    <source>
        <dbReference type="ARBA" id="ARBA00022723"/>
    </source>
</evidence>
<evidence type="ECO:0000313" key="10">
    <source>
        <dbReference type="Proteomes" id="UP000317494"/>
    </source>
</evidence>
<protein>
    <recommendedName>
        <fullName evidence="7">C3H1-type domain-containing protein</fullName>
    </recommendedName>
</protein>
<dbReference type="SUPFAM" id="SSF90229">
    <property type="entry name" value="CCCH zinc finger"/>
    <property type="match status" value="1"/>
</dbReference>
<dbReference type="GO" id="GO:0017069">
    <property type="term" value="F:snRNA binding"/>
    <property type="evidence" value="ECO:0007669"/>
    <property type="project" value="TreeGrafter"/>
</dbReference>
<evidence type="ECO:0000313" key="8">
    <source>
        <dbReference type="EMBL" id="TPX46987.1"/>
    </source>
</evidence>
<feature type="region of interest" description="Disordered" evidence="6">
    <location>
        <begin position="342"/>
        <end position="402"/>
    </location>
</feature>
<keyword evidence="2 5" id="KW-0479">Metal-binding</keyword>
<feature type="compositionally biased region" description="Basic and acidic residues" evidence="6">
    <location>
        <begin position="346"/>
        <end position="357"/>
    </location>
</feature>
<keyword evidence="3 5" id="KW-0863">Zinc-finger</keyword>
<organism evidence="9 10">
    <name type="scientific">Synchytrium endobioticum</name>
    <dbReference type="NCBI Taxonomy" id="286115"/>
    <lineage>
        <taxon>Eukaryota</taxon>
        <taxon>Fungi</taxon>
        <taxon>Fungi incertae sedis</taxon>
        <taxon>Chytridiomycota</taxon>
        <taxon>Chytridiomycota incertae sedis</taxon>
        <taxon>Chytridiomycetes</taxon>
        <taxon>Synchytriales</taxon>
        <taxon>Synchytriaceae</taxon>
        <taxon>Synchytrium</taxon>
    </lineage>
</organism>
<dbReference type="GO" id="GO:0000175">
    <property type="term" value="F:3'-5'-RNA exonuclease activity"/>
    <property type="evidence" value="ECO:0007669"/>
    <property type="project" value="TreeGrafter"/>
</dbReference>
<feature type="compositionally biased region" description="Basic and acidic residues" evidence="6">
    <location>
        <begin position="367"/>
        <end position="378"/>
    </location>
</feature>
<evidence type="ECO:0000256" key="1">
    <source>
        <dbReference type="ARBA" id="ARBA00008372"/>
    </source>
</evidence>
<dbReference type="PANTHER" id="PTHR15092">
    <property type="entry name" value="POLY A -SPECIFIC RIBONUCLEASE/TARGET OF EGR1, MEMBER 1"/>
    <property type="match status" value="1"/>
</dbReference>
<reference evidence="10 11" key="1">
    <citation type="journal article" date="2019" name="Sci. Rep.">
        <title>Comparative genomics of chytrid fungi reveal insights into the obligate biotrophic and pathogenic lifestyle of Synchytrium endobioticum.</title>
        <authorList>
            <person name="van de Vossenberg B.T.L.H."/>
            <person name="Warris S."/>
            <person name="Nguyen H.D.T."/>
            <person name="van Gent-Pelzer M.P.E."/>
            <person name="Joly D.L."/>
            <person name="van de Geest H.C."/>
            <person name="Bonants P.J.M."/>
            <person name="Smith D.S."/>
            <person name="Levesque C.A."/>
            <person name="van der Lee T.A.J."/>
        </authorList>
    </citation>
    <scope>NUCLEOTIDE SEQUENCE [LARGE SCALE GENOMIC DNA]</scope>
    <source>
        <strain evidence="8 11">LEV6574</strain>
        <strain evidence="9 10">MB42</strain>
    </source>
</reference>
<dbReference type="GO" id="GO:0034472">
    <property type="term" value="P:snRNA 3'-end processing"/>
    <property type="evidence" value="ECO:0007669"/>
    <property type="project" value="TreeGrafter"/>
</dbReference>
<dbReference type="InterPro" id="IPR036397">
    <property type="entry name" value="RNaseH_sf"/>
</dbReference>
<dbReference type="PANTHER" id="PTHR15092:SF37">
    <property type="entry name" value="TARGET OF EGR1 PROTEIN 1"/>
    <property type="match status" value="1"/>
</dbReference>
<dbReference type="EMBL" id="QEAM01000088">
    <property type="protein sequence ID" value="TPX46987.1"/>
    <property type="molecule type" value="Genomic_DNA"/>
</dbReference>
<evidence type="ECO:0000256" key="5">
    <source>
        <dbReference type="PROSITE-ProRule" id="PRU00723"/>
    </source>
</evidence>
<evidence type="ECO:0000256" key="3">
    <source>
        <dbReference type="ARBA" id="ARBA00022771"/>
    </source>
</evidence>
<dbReference type="AlphaFoldDB" id="A0A507D9V6"/>
<dbReference type="OrthoDB" id="414075at2759"/>
<comment type="caution">
    <text evidence="9">The sequence shown here is derived from an EMBL/GenBank/DDBJ whole genome shotgun (WGS) entry which is preliminary data.</text>
</comment>
<evidence type="ECO:0000256" key="4">
    <source>
        <dbReference type="ARBA" id="ARBA00022833"/>
    </source>
</evidence>
<dbReference type="STRING" id="286115.A0A507D9V6"/>
<dbReference type="InterPro" id="IPR012337">
    <property type="entry name" value="RNaseH-like_sf"/>
</dbReference>
<dbReference type="SUPFAM" id="SSF53098">
    <property type="entry name" value="Ribonuclease H-like"/>
    <property type="match status" value="1"/>
</dbReference>
<feature type="compositionally biased region" description="Basic and acidic residues" evidence="6">
    <location>
        <begin position="387"/>
        <end position="398"/>
    </location>
</feature>
<accession>A0A507D9V6</accession>
<proteinExistence type="inferred from homology"/>
<keyword evidence="10" id="KW-1185">Reference proteome</keyword>
<sequence length="507" mass="55988">MKETIKPEVTVPQYTEVTVHNILSMRFGIQMAINRAVFIAFDAEFSGLGERRQAIRSESVATRYQALAKVAQSYALLTLGLTTFEPAPSTASTSSSQDATLEHPYVVNNFSFLLKCQKDFTVSSASLSFLADTGLDLSRVMRDGIPYTPGVPTPSDTPTSDDSMTNPEQCLRALFQYALSKRVPFIIHNGLLDICFLYEALYTQLPDTLESFVADLCEMFPGGIYDTKYIADFVDRENTSFLAYLYRKYEREQVTKKLKGEMHYLTFAPSQPLVVKASSKMAVTNGGAEGVQGKSSKKHRLYCEQFASYGYCKNGRNCPNSHNLDVILDCEENGSLKNMKKKLRKIKTEDTSSKDDGTTSPDSAGANDKEDTSTKTEDINMEVADGTAHDKAPGKKEQPYFNSSSSAITSHAAKSLPATTAVFEVYHSAAFDAYMTGCVFARQQLHHTVKGGNGVKEHVNKINVMGKDKPLLIQVSPWSKTSQRHREMTVRLNCSSNGGKRMSCASS</sequence>
<comment type="similarity">
    <text evidence="1">Belongs to the CAF1 family.</text>
</comment>
<gene>
    <name evidence="8" type="ORF">SeLEV6574_g02899</name>
    <name evidence="9" type="ORF">SeMB42_g03014</name>
</gene>